<dbReference type="PROSITE" id="PS50111">
    <property type="entry name" value="CHEMOTAXIS_TRANSDUC_2"/>
    <property type="match status" value="1"/>
</dbReference>
<dbReference type="Pfam" id="PF00015">
    <property type="entry name" value="MCPsignal"/>
    <property type="match status" value="1"/>
</dbReference>
<keyword evidence="4" id="KW-0175">Coiled coil</keyword>
<dbReference type="CDD" id="cd06225">
    <property type="entry name" value="HAMP"/>
    <property type="match status" value="1"/>
</dbReference>
<keyword evidence="1 3" id="KW-0807">Transducer</keyword>
<feature type="domain" description="HAMP" evidence="7">
    <location>
        <begin position="327"/>
        <end position="379"/>
    </location>
</feature>
<dbReference type="SUPFAM" id="SSF58104">
    <property type="entry name" value="Methyl-accepting chemotaxis protein (MCP) signaling domain"/>
    <property type="match status" value="1"/>
</dbReference>
<accession>A0A4R8H1G7</accession>
<comment type="similarity">
    <text evidence="2">Belongs to the methyl-accepting chemotaxis (MCP) protein family.</text>
</comment>
<dbReference type="PANTHER" id="PTHR32089:SF112">
    <property type="entry name" value="LYSOZYME-LIKE PROTEIN-RELATED"/>
    <property type="match status" value="1"/>
</dbReference>
<dbReference type="Gene3D" id="1.10.287.950">
    <property type="entry name" value="Methyl-accepting chemotaxis protein"/>
    <property type="match status" value="1"/>
</dbReference>
<dbReference type="InterPro" id="IPR003660">
    <property type="entry name" value="HAMP_dom"/>
</dbReference>
<dbReference type="GO" id="GO:0016020">
    <property type="term" value="C:membrane"/>
    <property type="evidence" value="ECO:0007669"/>
    <property type="project" value="InterPro"/>
</dbReference>
<name>A0A4R8H1G7_9FIRM</name>
<dbReference type="CDD" id="cd11386">
    <property type="entry name" value="MCP_signal"/>
    <property type="match status" value="1"/>
</dbReference>
<evidence type="ECO:0000256" key="1">
    <source>
        <dbReference type="ARBA" id="ARBA00023224"/>
    </source>
</evidence>
<feature type="coiled-coil region" evidence="4">
    <location>
        <begin position="448"/>
        <end position="482"/>
    </location>
</feature>
<evidence type="ECO:0000259" key="7">
    <source>
        <dbReference type="PROSITE" id="PS50885"/>
    </source>
</evidence>
<gene>
    <name evidence="8" type="ORF">C7959_13222</name>
</gene>
<dbReference type="Proteomes" id="UP000295832">
    <property type="component" value="Unassembled WGS sequence"/>
</dbReference>
<dbReference type="Pfam" id="PF00672">
    <property type="entry name" value="HAMP"/>
    <property type="match status" value="1"/>
</dbReference>
<dbReference type="PANTHER" id="PTHR32089">
    <property type="entry name" value="METHYL-ACCEPTING CHEMOTAXIS PROTEIN MCPB"/>
    <property type="match status" value="1"/>
</dbReference>
<proteinExistence type="inferred from homology"/>
<keyword evidence="9" id="KW-1185">Reference proteome</keyword>
<reference evidence="8 9" key="1">
    <citation type="submission" date="2019-03" db="EMBL/GenBank/DDBJ databases">
        <title>Subsurface microbial communities from deep shales in Ohio and West Virginia, USA.</title>
        <authorList>
            <person name="Wrighton K."/>
        </authorList>
    </citation>
    <scope>NUCLEOTIDE SEQUENCE [LARGE SCALE GENOMIC DNA]</scope>
    <source>
        <strain evidence="8 9">MSL 6dP</strain>
    </source>
</reference>
<evidence type="ECO:0000259" key="6">
    <source>
        <dbReference type="PROSITE" id="PS50111"/>
    </source>
</evidence>
<dbReference type="PROSITE" id="PS50885">
    <property type="entry name" value="HAMP"/>
    <property type="match status" value="1"/>
</dbReference>
<dbReference type="STRING" id="926561.GCA_000379025_02431"/>
<dbReference type="GO" id="GO:0007165">
    <property type="term" value="P:signal transduction"/>
    <property type="evidence" value="ECO:0007669"/>
    <property type="project" value="UniProtKB-KW"/>
</dbReference>
<dbReference type="Gene3D" id="6.10.340.10">
    <property type="match status" value="1"/>
</dbReference>
<evidence type="ECO:0000256" key="2">
    <source>
        <dbReference type="ARBA" id="ARBA00029447"/>
    </source>
</evidence>
<protein>
    <submittedName>
        <fullName evidence="8">Methyl-accepting chemotaxis protein</fullName>
    </submittedName>
</protein>
<evidence type="ECO:0000256" key="4">
    <source>
        <dbReference type="SAM" id="Coils"/>
    </source>
</evidence>
<dbReference type="InterPro" id="IPR004089">
    <property type="entry name" value="MCPsignal_dom"/>
</dbReference>
<dbReference type="AlphaFoldDB" id="A0A4R8H1G7"/>
<evidence type="ECO:0000313" key="9">
    <source>
        <dbReference type="Proteomes" id="UP000295832"/>
    </source>
</evidence>
<organism evidence="8 9">
    <name type="scientific">Orenia marismortui</name>
    <dbReference type="NCBI Taxonomy" id="46469"/>
    <lineage>
        <taxon>Bacteria</taxon>
        <taxon>Bacillati</taxon>
        <taxon>Bacillota</taxon>
        <taxon>Clostridia</taxon>
        <taxon>Halanaerobiales</taxon>
        <taxon>Halobacteroidaceae</taxon>
        <taxon>Orenia</taxon>
    </lineage>
</organism>
<dbReference type="EMBL" id="SOEG01000032">
    <property type="protein sequence ID" value="TDX48227.1"/>
    <property type="molecule type" value="Genomic_DNA"/>
</dbReference>
<keyword evidence="5" id="KW-0812">Transmembrane</keyword>
<feature type="transmembrane region" description="Helical" evidence="5">
    <location>
        <begin position="306"/>
        <end position="325"/>
    </location>
</feature>
<dbReference type="SMART" id="SM00283">
    <property type="entry name" value="MA"/>
    <property type="match status" value="1"/>
</dbReference>
<feature type="transmembrane region" description="Helical" evidence="5">
    <location>
        <begin position="16"/>
        <end position="38"/>
    </location>
</feature>
<feature type="domain" description="Methyl-accepting transducer" evidence="6">
    <location>
        <begin position="377"/>
        <end position="613"/>
    </location>
</feature>
<keyword evidence="5" id="KW-0472">Membrane</keyword>
<evidence type="ECO:0000256" key="5">
    <source>
        <dbReference type="SAM" id="Phobius"/>
    </source>
</evidence>
<keyword evidence="5" id="KW-1133">Transmembrane helix</keyword>
<comment type="caution">
    <text evidence="8">The sequence shown here is derived from an EMBL/GenBank/DDBJ whole genome shotgun (WGS) entry which is preliminary data.</text>
</comment>
<evidence type="ECO:0000256" key="3">
    <source>
        <dbReference type="PROSITE-ProRule" id="PRU00284"/>
    </source>
</evidence>
<evidence type="ECO:0000313" key="8">
    <source>
        <dbReference type="EMBL" id="TDX48227.1"/>
    </source>
</evidence>
<dbReference type="SMART" id="SM00304">
    <property type="entry name" value="HAMP"/>
    <property type="match status" value="1"/>
</dbReference>
<sequence>MIVSIFDKFKSFKYELMIKLTLMMIIILGLIIGVNYYMARDGLVDEYKVAEEKAVHQVESSLKLVDVTYNVLNNKMEEKMKEIAKDLLKEYRQADQVLSNKDLEKLKAKYGVSDLYIIDRRGVLIRSTVEENLNLNLVDAIGEQFGEFLDNIRKRGEFVGDKVALEVGTNKLKKFAYQPVVGQDYIIEIGWYAEDFDSSIANSNFAKVLDEITKKDRIIKKARIFDSIDFRTIGDKNYTIPAAHKLKLRQAKMGDEIVINEEDKSGNQLTYTYKLVQLESMDHGRIVQILSTNEEMKEKLKQQLNLNLSILLLGVVVALLASYFISNEVINPINNLVDKMEGLSDGNLTSSLEVHRKDEFGKLAKSFNHTIVSLAELVEELIAATEYLTANSEELSASSEEAETTLEAVIGNIQEMVGSIEEVATKVEQVSASAQEVSATSNDGKALIAKTVQEVDEIKNKVNLANNKITELTTKSEEIEEIIEIITNIADQTNLLALNASIEAARAGEHGSGFAVVAEEIRGLSEETAQATDKISKLVSEIRVTSQEANKAAEVGNQQVKEGKESIDQAGELFMQIDKAIEETSYQLQDISISTTRLAENSEDVNNSSNEIINMVDEVTNSSLELTKLTNRLDELINRFEVE</sequence>